<evidence type="ECO:0000313" key="2">
    <source>
        <dbReference type="EMBL" id="RRT40251.1"/>
    </source>
</evidence>
<proteinExistence type="predicted"/>
<sequence length="81" mass="8779">MTESHLSKGATNPEYDRDVVGRGRAQSRFSGCHGFECSAQEARMPIVNNSVVAGAESSPSEVEEIRMEVAIKRLVESLAPD</sequence>
<dbReference type="EMBL" id="AMZH03019527">
    <property type="protein sequence ID" value="RRT40251.1"/>
    <property type="molecule type" value="Genomic_DNA"/>
</dbReference>
<feature type="region of interest" description="Disordered" evidence="1">
    <location>
        <begin position="1"/>
        <end position="22"/>
    </location>
</feature>
<dbReference type="Proteomes" id="UP000287651">
    <property type="component" value="Unassembled WGS sequence"/>
</dbReference>
<comment type="caution">
    <text evidence="2">The sequence shown here is derived from an EMBL/GenBank/DDBJ whole genome shotgun (WGS) entry which is preliminary data.</text>
</comment>
<evidence type="ECO:0000256" key="1">
    <source>
        <dbReference type="SAM" id="MobiDB-lite"/>
    </source>
</evidence>
<gene>
    <name evidence="2" type="ORF">B296_00046108</name>
</gene>
<organism evidence="2 3">
    <name type="scientific">Ensete ventricosum</name>
    <name type="common">Abyssinian banana</name>
    <name type="synonym">Musa ensete</name>
    <dbReference type="NCBI Taxonomy" id="4639"/>
    <lineage>
        <taxon>Eukaryota</taxon>
        <taxon>Viridiplantae</taxon>
        <taxon>Streptophyta</taxon>
        <taxon>Embryophyta</taxon>
        <taxon>Tracheophyta</taxon>
        <taxon>Spermatophyta</taxon>
        <taxon>Magnoliopsida</taxon>
        <taxon>Liliopsida</taxon>
        <taxon>Zingiberales</taxon>
        <taxon>Musaceae</taxon>
        <taxon>Ensete</taxon>
    </lineage>
</organism>
<protein>
    <submittedName>
        <fullName evidence="2">Uncharacterized protein</fullName>
    </submittedName>
</protein>
<reference evidence="2 3" key="1">
    <citation type="journal article" date="2014" name="Agronomy (Basel)">
        <title>A Draft Genome Sequence for Ensete ventricosum, the Drought-Tolerant Tree Against Hunger.</title>
        <authorList>
            <person name="Harrison J."/>
            <person name="Moore K.A."/>
            <person name="Paszkiewicz K."/>
            <person name="Jones T."/>
            <person name="Grant M."/>
            <person name="Ambacheew D."/>
            <person name="Muzemil S."/>
            <person name="Studholme D.J."/>
        </authorList>
    </citation>
    <scope>NUCLEOTIDE SEQUENCE [LARGE SCALE GENOMIC DNA]</scope>
</reference>
<name>A0A426XLD3_ENSVE</name>
<accession>A0A426XLD3</accession>
<evidence type="ECO:0000313" key="3">
    <source>
        <dbReference type="Proteomes" id="UP000287651"/>
    </source>
</evidence>
<dbReference type="AlphaFoldDB" id="A0A426XLD3"/>